<sequence length="138" mass="16231">MESTIKILAILFVINSNCKAQQMLQVPMDAYKLKTNEQQFINKPLRNLLKEIKPEIKFVSGTVDYPPFFSFRFISREEIMKKSINDNTFGIGLYVYVKEPLDWDFDKRPKDTASKWTKEDLEKYGNLTLERIKVIGKE</sequence>
<dbReference type="AlphaFoldDB" id="A0A4Y7UFW9"/>
<gene>
    <name evidence="1" type="ORF">D0809_08815</name>
</gene>
<protein>
    <submittedName>
        <fullName evidence="1">Uncharacterized protein</fullName>
    </submittedName>
</protein>
<evidence type="ECO:0000313" key="1">
    <source>
        <dbReference type="EMBL" id="TEB45256.1"/>
    </source>
</evidence>
<reference evidence="1 2" key="1">
    <citation type="journal article" date="2018" name="Syst. Appl. Microbiol.">
        <title>Flavobacterium circumlabens sp. nov. and Flavobacterium cupreum sp. nov., two psychrotrophic species isolated from Antarctic environmental samples.</title>
        <authorList>
            <person name="Kralova S."/>
            <person name="Busse H.J."/>
            <person name="Svec P."/>
            <person name="Maslanova I."/>
            <person name="Stankova E."/>
            <person name="Bartak M."/>
            <person name="Sedlacek I."/>
        </authorList>
    </citation>
    <scope>NUCLEOTIDE SEQUENCE [LARGE SCALE GENOMIC DNA]</scope>
    <source>
        <strain evidence="1 2">CCM 8828</strain>
    </source>
</reference>
<organism evidence="1 2">
    <name type="scientific">Flavobacterium circumlabens</name>
    <dbReference type="NCBI Taxonomy" id="2133765"/>
    <lineage>
        <taxon>Bacteria</taxon>
        <taxon>Pseudomonadati</taxon>
        <taxon>Bacteroidota</taxon>
        <taxon>Flavobacteriia</taxon>
        <taxon>Flavobacteriales</taxon>
        <taxon>Flavobacteriaceae</taxon>
        <taxon>Flavobacterium</taxon>
    </lineage>
</organism>
<proteinExistence type="predicted"/>
<dbReference type="EMBL" id="QWDN01000002">
    <property type="protein sequence ID" value="TEB45256.1"/>
    <property type="molecule type" value="Genomic_DNA"/>
</dbReference>
<evidence type="ECO:0000313" key="2">
    <source>
        <dbReference type="Proteomes" id="UP000298340"/>
    </source>
</evidence>
<comment type="caution">
    <text evidence="1">The sequence shown here is derived from an EMBL/GenBank/DDBJ whole genome shotgun (WGS) entry which is preliminary data.</text>
</comment>
<dbReference type="RefSeq" id="WP_132034133.1">
    <property type="nucleotide sequence ID" value="NZ_QWDN01000002.1"/>
</dbReference>
<name>A0A4Y7UFW9_9FLAO</name>
<accession>A0A4Y7UFW9</accession>
<dbReference type="Proteomes" id="UP000298340">
    <property type="component" value="Unassembled WGS sequence"/>
</dbReference>
<dbReference type="OrthoDB" id="1357801at2"/>